<evidence type="ECO:0000256" key="5">
    <source>
        <dbReference type="SAM" id="Phobius"/>
    </source>
</evidence>
<protein>
    <recommendedName>
        <fullName evidence="6">DUF1232 domain-containing protein</fullName>
    </recommendedName>
</protein>
<comment type="subcellular location">
    <subcellularLocation>
        <location evidence="1">Endomembrane system</location>
        <topology evidence="1">Multi-pass membrane protein</topology>
    </subcellularLocation>
</comment>
<keyword evidence="4 5" id="KW-0472">Membrane</keyword>
<feature type="transmembrane region" description="Helical" evidence="5">
    <location>
        <begin position="71"/>
        <end position="90"/>
    </location>
</feature>
<reference evidence="7 8" key="1">
    <citation type="submission" date="2014-03" db="EMBL/GenBank/DDBJ databases">
        <title>Genome sequence of Clostridium litorale W6, DSM 5388.</title>
        <authorList>
            <person name="Poehlein A."/>
            <person name="Jagirdar A."/>
            <person name="Khonsari B."/>
            <person name="Chibani C.M."/>
            <person name="Gutierrez Gutierrez D.A."/>
            <person name="Davydova E."/>
            <person name="Alghaithi H.S."/>
            <person name="Nair K.P."/>
            <person name="Dhamotharan K."/>
            <person name="Chandran L."/>
            <person name="G W."/>
            <person name="Daniel R."/>
        </authorList>
    </citation>
    <scope>NUCLEOTIDE SEQUENCE [LARGE SCALE GENOMIC DNA]</scope>
    <source>
        <strain evidence="7 8">W6</strain>
    </source>
</reference>
<keyword evidence="8" id="KW-1185">Reference proteome</keyword>
<evidence type="ECO:0000256" key="4">
    <source>
        <dbReference type="ARBA" id="ARBA00023136"/>
    </source>
</evidence>
<evidence type="ECO:0000256" key="3">
    <source>
        <dbReference type="ARBA" id="ARBA00022989"/>
    </source>
</evidence>
<evidence type="ECO:0000313" key="8">
    <source>
        <dbReference type="Proteomes" id="UP000027946"/>
    </source>
</evidence>
<dbReference type="GO" id="GO:0012505">
    <property type="term" value="C:endomembrane system"/>
    <property type="evidence" value="ECO:0007669"/>
    <property type="project" value="UniProtKB-SubCell"/>
</dbReference>
<dbReference type="Pfam" id="PF06803">
    <property type="entry name" value="DUF1232"/>
    <property type="match status" value="1"/>
</dbReference>
<dbReference type="AlphaFoldDB" id="A0A069RKT0"/>
<gene>
    <name evidence="7" type="ORF">CLIT_2c03410</name>
</gene>
<sequence>MEKKDVEKEYAKYRRRASQYANDREKSKELLAVAMKKAIKSRNGALEEVWGNLVLLFEMFRDWISGKYNSVPMNSIIMIIGALLYFVAPMDVIPDFIMGMGIVDDAAVISILIKKISSDIEKYKAWKEIADETTKRD</sequence>
<dbReference type="EMBL" id="JJMM01000002">
    <property type="protein sequence ID" value="KDR96735.1"/>
    <property type="molecule type" value="Genomic_DNA"/>
</dbReference>
<dbReference type="eggNOG" id="COG3339">
    <property type="taxonomic scope" value="Bacteria"/>
</dbReference>
<dbReference type="Proteomes" id="UP000027946">
    <property type="component" value="Unassembled WGS sequence"/>
</dbReference>
<evidence type="ECO:0000259" key="6">
    <source>
        <dbReference type="Pfam" id="PF06803"/>
    </source>
</evidence>
<proteinExistence type="predicted"/>
<evidence type="ECO:0000313" key="7">
    <source>
        <dbReference type="EMBL" id="KDR96735.1"/>
    </source>
</evidence>
<keyword evidence="3 5" id="KW-1133">Transmembrane helix</keyword>
<evidence type="ECO:0000256" key="2">
    <source>
        <dbReference type="ARBA" id="ARBA00022692"/>
    </source>
</evidence>
<feature type="domain" description="DUF1232" evidence="6">
    <location>
        <begin position="76"/>
        <end position="110"/>
    </location>
</feature>
<dbReference type="RefSeq" id="WP_038261354.1">
    <property type="nucleotide sequence ID" value="NZ_FSRH01000001.1"/>
</dbReference>
<dbReference type="STRING" id="1121324.CLIT_2c03410"/>
<keyword evidence="2 5" id="KW-0812">Transmembrane</keyword>
<organism evidence="7 8">
    <name type="scientific">Peptoclostridium litorale DSM 5388</name>
    <dbReference type="NCBI Taxonomy" id="1121324"/>
    <lineage>
        <taxon>Bacteria</taxon>
        <taxon>Bacillati</taxon>
        <taxon>Bacillota</taxon>
        <taxon>Clostridia</taxon>
        <taxon>Peptostreptococcales</taxon>
        <taxon>Peptoclostridiaceae</taxon>
        <taxon>Peptoclostridium</taxon>
    </lineage>
</organism>
<dbReference type="InterPro" id="IPR010652">
    <property type="entry name" value="DUF1232"/>
</dbReference>
<evidence type="ECO:0000256" key="1">
    <source>
        <dbReference type="ARBA" id="ARBA00004127"/>
    </source>
</evidence>
<name>A0A069RKT0_PEPLI</name>
<comment type="caution">
    <text evidence="7">The sequence shown here is derived from an EMBL/GenBank/DDBJ whole genome shotgun (WGS) entry which is preliminary data.</text>
</comment>
<accession>A0A069RKT0</accession>